<evidence type="ECO:0000313" key="3">
    <source>
        <dbReference type="Proteomes" id="UP001189429"/>
    </source>
</evidence>
<proteinExistence type="predicted"/>
<organism evidence="2 3">
    <name type="scientific">Prorocentrum cordatum</name>
    <dbReference type="NCBI Taxonomy" id="2364126"/>
    <lineage>
        <taxon>Eukaryota</taxon>
        <taxon>Sar</taxon>
        <taxon>Alveolata</taxon>
        <taxon>Dinophyceae</taxon>
        <taxon>Prorocentrales</taxon>
        <taxon>Prorocentraceae</taxon>
        <taxon>Prorocentrum</taxon>
    </lineage>
</organism>
<evidence type="ECO:0000256" key="1">
    <source>
        <dbReference type="SAM" id="MobiDB-lite"/>
    </source>
</evidence>
<keyword evidence="3" id="KW-1185">Reference proteome</keyword>
<feature type="compositionally biased region" description="Low complexity" evidence="1">
    <location>
        <begin position="41"/>
        <end position="60"/>
    </location>
</feature>
<sequence>ALRLQDEFVGATARVMPAFDAGKDVEFDHLGDASSGLGPRTAAAAAPATEAPGWEEPTKPAKPAAISSKACSLGACCWAWRRLVLLGVVVAAVASVWVARALGSGEAAAEALPSSCAVAQNGTSTCVPWAYAGEDRWDHARGKSYMEMANTMEDCCAGCDEVGECQAWIYEGPAKRCRWIRFQEEPCLSNPADLSCRCITHFG</sequence>
<protein>
    <recommendedName>
        <fullName evidence="4">Apple domain-containing protein</fullName>
    </recommendedName>
</protein>
<name>A0ABN9QDK1_9DINO</name>
<evidence type="ECO:0008006" key="4">
    <source>
        <dbReference type="Google" id="ProtNLM"/>
    </source>
</evidence>
<reference evidence="2" key="1">
    <citation type="submission" date="2023-10" db="EMBL/GenBank/DDBJ databases">
        <authorList>
            <person name="Chen Y."/>
            <person name="Shah S."/>
            <person name="Dougan E. K."/>
            <person name="Thang M."/>
            <person name="Chan C."/>
        </authorList>
    </citation>
    <scope>NUCLEOTIDE SEQUENCE [LARGE SCALE GENOMIC DNA]</scope>
</reference>
<comment type="caution">
    <text evidence="2">The sequence shown here is derived from an EMBL/GenBank/DDBJ whole genome shotgun (WGS) entry which is preliminary data.</text>
</comment>
<feature type="region of interest" description="Disordered" evidence="1">
    <location>
        <begin position="38"/>
        <end position="60"/>
    </location>
</feature>
<feature type="non-terminal residue" evidence="2">
    <location>
        <position position="203"/>
    </location>
</feature>
<dbReference type="EMBL" id="CAUYUJ010003124">
    <property type="protein sequence ID" value="CAK0803998.1"/>
    <property type="molecule type" value="Genomic_DNA"/>
</dbReference>
<gene>
    <name evidence="2" type="ORF">PCOR1329_LOCUS10943</name>
</gene>
<dbReference type="Proteomes" id="UP001189429">
    <property type="component" value="Unassembled WGS sequence"/>
</dbReference>
<feature type="non-terminal residue" evidence="2">
    <location>
        <position position="1"/>
    </location>
</feature>
<accession>A0ABN9QDK1</accession>
<evidence type="ECO:0000313" key="2">
    <source>
        <dbReference type="EMBL" id="CAK0803998.1"/>
    </source>
</evidence>